<dbReference type="SUPFAM" id="SSF161070">
    <property type="entry name" value="SNF-like"/>
    <property type="match status" value="1"/>
</dbReference>
<feature type="transmembrane region" description="Helical" evidence="7">
    <location>
        <begin position="12"/>
        <end position="31"/>
    </location>
</feature>
<comment type="caution">
    <text evidence="8">The sequence shown here is derived from an EMBL/GenBank/DDBJ whole genome shotgun (WGS) entry which is preliminary data.</text>
</comment>
<evidence type="ECO:0000313" key="8">
    <source>
        <dbReference type="EMBL" id="KXG44208.1"/>
    </source>
</evidence>
<dbReference type="PANTHER" id="PTHR42948:SF1">
    <property type="entry name" value="TRANSPORTER"/>
    <property type="match status" value="1"/>
</dbReference>
<evidence type="ECO:0000256" key="3">
    <source>
        <dbReference type="ARBA" id="ARBA00022692"/>
    </source>
</evidence>
<dbReference type="NCBIfam" id="NF037979">
    <property type="entry name" value="Na_transp"/>
    <property type="match status" value="1"/>
</dbReference>
<evidence type="ECO:0000256" key="4">
    <source>
        <dbReference type="ARBA" id="ARBA00022989"/>
    </source>
</evidence>
<keyword evidence="4 7" id="KW-1133">Transmembrane helix</keyword>
<dbReference type="GO" id="GO:0015293">
    <property type="term" value="F:symporter activity"/>
    <property type="evidence" value="ECO:0007669"/>
    <property type="project" value="UniProtKB-KW"/>
</dbReference>
<proteinExistence type="inferred from homology"/>
<feature type="transmembrane region" description="Helical" evidence="7">
    <location>
        <begin position="386"/>
        <end position="407"/>
    </location>
</feature>
<sequence>MGKREQWGSRAGFILAAIGSAVGLGNIWRFPYVAYANGGGAFLIPYFFALLTAGIPILILEFGIGHKFKGSAPLSFRRILKNSEWLGWWQVLISFVIMTYYVAIIAWSASYTWFALGLKWGEDTESFLFSEYLNISEGVWHTGGIQWHIFFVLLVVWAVIFFILYRGVKAGIERISKFLMPLLLIIMIIFTIRGVTLPGATEGLNVLLTPDFSKIFDGDTWIAAYGQIFFSLSIAFAIMITYSSYLPEKAEINNSAFITGLSNSGFEFLAALGVFGVLGFMATSSGVPVQDVAKAGVGLAFVVFPQIINQLPAMNELMGVLFFGALVIAGLTSAISILEVVVAAVMDKFSLSRKQAVVASTAVTFLLSLFYVTGGGLYYLDIVDHFINSFGIALAGLVEVILLGWFFKVSTIREHNNPLSDFAIGSWWDIMIRFVTPIVLGVMMVLNFKTEFTELYGGYTLNSLIVFGWGVAIAAIVLGVMMKLIPGYKREEF</sequence>
<evidence type="ECO:0000256" key="1">
    <source>
        <dbReference type="ARBA" id="ARBA00004141"/>
    </source>
</evidence>
<comment type="similarity">
    <text evidence="6">Belongs to the sodium:neurotransmitter symporter (SNF) (TC 2.A.22) family.</text>
</comment>
<dbReference type="RefSeq" id="WP_068725651.1">
    <property type="nucleotide sequence ID" value="NZ_LSKU01000001.1"/>
</dbReference>
<gene>
    <name evidence="8" type="ORF">U473_09490</name>
</gene>
<accession>A0A135L5D5</accession>
<evidence type="ECO:0000256" key="7">
    <source>
        <dbReference type="SAM" id="Phobius"/>
    </source>
</evidence>
<feature type="transmembrane region" description="Helical" evidence="7">
    <location>
        <begin position="257"/>
        <end position="282"/>
    </location>
</feature>
<dbReference type="InterPro" id="IPR000175">
    <property type="entry name" value="Na/ntran_symport"/>
</dbReference>
<keyword evidence="2 6" id="KW-0813">Transport</keyword>
<keyword evidence="9" id="KW-1185">Reference proteome</keyword>
<dbReference type="STRING" id="1413211.U473_09490"/>
<dbReference type="PANTHER" id="PTHR42948">
    <property type="entry name" value="TRANSPORTER"/>
    <property type="match status" value="1"/>
</dbReference>
<dbReference type="Pfam" id="PF00209">
    <property type="entry name" value="SNF"/>
    <property type="match status" value="2"/>
</dbReference>
<feature type="transmembrane region" description="Helical" evidence="7">
    <location>
        <begin position="427"/>
        <end position="446"/>
    </location>
</feature>
<organism evidence="8 9">
    <name type="scientific">Tepidibacillus decaturensis</name>
    <dbReference type="NCBI Taxonomy" id="1413211"/>
    <lineage>
        <taxon>Bacteria</taxon>
        <taxon>Bacillati</taxon>
        <taxon>Bacillota</taxon>
        <taxon>Bacilli</taxon>
        <taxon>Bacillales</taxon>
        <taxon>Bacillaceae</taxon>
        <taxon>Tepidibacillus</taxon>
    </lineage>
</organism>
<dbReference type="PRINTS" id="PR00176">
    <property type="entry name" value="NANEUSMPORT"/>
</dbReference>
<feature type="transmembrane region" description="Helical" evidence="7">
    <location>
        <begin position="85"/>
        <end position="109"/>
    </location>
</feature>
<feature type="transmembrane region" description="Helical" evidence="7">
    <location>
        <begin position="43"/>
        <end position="64"/>
    </location>
</feature>
<comment type="subcellular location">
    <subcellularLocation>
        <location evidence="1">Membrane</location>
        <topology evidence="1">Multi-pass membrane protein</topology>
    </subcellularLocation>
</comment>
<dbReference type="PROSITE" id="PS00610">
    <property type="entry name" value="NA_NEUROTRAN_SYMP_1"/>
    <property type="match status" value="1"/>
</dbReference>
<dbReference type="EMBL" id="LSKU01000001">
    <property type="protein sequence ID" value="KXG44208.1"/>
    <property type="molecule type" value="Genomic_DNA"/>
</dbReference>
<feature type="transmembrane region" description="Helical" evidence="7">
    <location>
        <begin position="221"/>
        <end position="245"/>
    </location>
</feature>
<dbReference type="GO" id="GO:0016020">
    <property type="term" value="C:membrane"/>
    <property type="evidence" value="ECO:0007669"/>
    <property type="project" value="UniProtKB-SubCell"/>
</dbReference>
<evidence type="ECO:0000313" key="9">
    <source>
        <dbReference type="Proteomes" id="UP000070352"/>
    </source>
</evidence>
<feature type="transmembrane region" description="Helical" evidence="7">
    <location>
        <begin position="178"/>
        <end position="201"/>
    </location>
</feature>
<dbReference type="PROSITE" id="PS50267">
    <property type="entry name" value="NA_NEUROTRAN_SYMP_3"/>
    <property type="match status" value="1"/>
</dbReference>
<dbReference type="CDD" id="cd10334">
    <property type="entry name" value="SLC6sbd_u1"/>
    <property type="match status" value="1"/>
</dbReference>
<feature type="transmembrane region" description="Helical" evidence="7">
    <location>
        <begin position="145"/>
        <end position="166"/>
    </location>
</feature>
<keyword evidence="6" id="KW-0769">Symport</keyword>
<evidence type="ECO:0000256" key="5">
    <source>
        <dbReference type="ARBA" id="ARBA00023136"/>
    </source>
</evidence>
<dbReference type="Proteomes" id="UP000070352">
    <property type="component" value="Unassembled WGS sequence"/>
</dbReference>
<evidence type="ECO:0000256" key="2">
    <source>
        <dbReference type="ARBA" id="ARBA00022448"/>
    </source>
</evidence>
<feature type="transmembrane region" description="Helical" evidence="7">
    <location>
        <begin position="320"/>
        <end position="345"/>
    </location>
</feature>
<keyword evidence="5 7" id="KW-0472">Membrane</keyword>
<protein>
    <recommendedName>
        <fullName evidence="6">Transporter</fullName>
    </recommendedName>
</protein>
<feature type="transmembrane region" description="Helical" evidence="7">
    <location>
        <begin position="357"/>
        <end position="380"/>
    </location>
</feature>
<dbReference type="AlphaFoldDB" id="A0A135L5D5"/>
<dbReference type="InterPro" id="IPR037272">
    <property type="entry name" value="SNS_sf"/>
</dbReference>
<evidence type="ECO:0000256" key="6">
    <source>
        <dbReference type="RuleBase" id="RU003732"/>
    </source>
</evidence>
<feature type="transmembrane region" description="Helical" evidence="7">
    <location>
        <begin position="466"/>
        <end position="485"/>
    </location>
</feature>
<dbReference type="OrthoDB" id="9762833at2"/>
<reference evidence="8 9" key="1">
    <citation type="submission" date="2016-02" db="EMBL/GenBank/DDBJ databases">
        <title>Draft Genome for Tepidibacillus decaturensis nov. sp. Strain Z9, an Anaerobic, Moderately Thermophilic and Heterotrophic Bacterium from Deep Subsurface of the Illinois Basin, USA.</title>
        <authorList>
            <person name="Dong Y."/>
            <person name="Chang J.Y."/>
            <person name="Sanford R."/>
            <person name="Fouke B.W."/>
        </authorList>
    </citation>
    <scope>NUCLEOTIDE SEQUENCE [LARGE SCALE GENOMIC DNA]</scope>
    <source>
        <strain evidence="8 9">Z9</strain>
    </source>
</reference>
<name>A0A135L5D5_9BACI</name>
<keyword evidence="3 6" id="KW-0812">Transmembrane</keyword>